<organism evidence="2">
    <name type="scientific">Siphoviridae sp. ctM4S20</name>
    <dbReference type="NCBI Taxonomy" id="2825458"/>
    <lineage>
        <taxon>Viruses</taxon>
        <taxon>Duplodnaviria</taxon>
        <taxon>Heunggongvirae</taxon>
        <taxon>Uroviricota</taxon>
        <taxon>Caudoviricetes</taxon>
    </lineage>
</organism>
<reference evidence="2" key="1">
    <citation type="journal article" date="2021" name="Proc. Natl. Acad. Sci. U.S.A.">
        <title>A Catalog of Tens of Thousands of Viruses from Human Metagenomes Reveals Hidden Associations with Chronic Diseases.</title>
        <authorList>
            <person name="Tisza M.J."/>
            <person name="Buck C.B."/>
        </authorList>
    </citation>
    <scope>NUCLEOTIDE SEQUENCE</scope>
    <source>
        <strain evidence="2">CtM4S20</strain>
    </source>
</reference>
<dbReference type="InterPro" id="IPR021145">
    <property type="entry name" value="Portal_protein_SPP1_Gp6-like"/>
</dbReference>
<feature type="compositionally biased region" description="Basic and acidic residues" evidence="1">
    <location>
        <begin position="445"/>
        <end position="456"/>
    </location>
</feature>
<accession>A0A8S5P921</accession>
<dbReference type="InterPro" id="IPR006428">
    <property type="entry name" value="Portal_SPP1-type"/>
</dbReference>
<feature type="region of interest" description="Disordered" evidence="1">
    <location>
        <begin position="421"/>
        <end position="474"/>
    </location>
</feature>
<evidence type="ECO:0000256" key="1">
    <source>
        <dbReference type="SAM" id="MobiDB-lite"/>
    </source>
</evidence>
<protein>
    <submittedName>
        <fullName evidence="2">PORTAL PROTEIN</fullName>
    </submittedName>
</protein>
<sequence>MTKVRINNKRLLTVPVNTEVTAEIVTEAIRLHLSRLVPTYRENENLYLSDHKILHARAKDAWKPDNRLVVNYAKYIVDMFNGYFIGIPATVSHDDQVISDYVNDFRKFNDMEDSESELSKLVDIFGHAFWYVYQDEDANTRVTYNSPMNMLIVHDNSVAERPEFAVRYMIDEETGAGTGEVVTDKETIYFTLDNAGDVHFGERVNHIYSHLPIIEVIENEERRGIFESVKTLLDALNKAVSEKANDVDYFADAYLKIIGMELDDEVSSSIRDNRVFNLWGESGSQLDVDFLQKPNADQTQENLIVLLRDAIFNISMVANLSDKDFGNSSGTALAYKLQAMDNLAKSKDRKMQSGFNRLYEVVLSVPTTQVPADAWSELNYKFTRNVPKNTLEEAQIVSQLNGQVSDETKLSVLSIVQDPKEELERMEEESKKDSELYQQMALNERMSDLAINKDAEEGNEEKDGVEDDRDRQTE</sequence>
<name>A0A8S5P921_9CAUD</name>
<proteinExistence type="predicted"/>
<dbReference type="Pfam" id="PF05133">
    <property type="entry name" value="SPP1_portal"/>
    <property type="match status" value="1"/>
</dbReference>
<dbReference type="NCBIfam" id="TIGR01538">
    <property type="entry name" value="portal_SPP1"/>
    <property type="match status" value="1"/>
</dbReference>
<evidence type="ECO:0000313" key="2">
    <source>
        <dbReference type="EMBL" id="DAE02939.1"/>
    </source>
</evidence>
<feature type="compositionally biased region" description="Basic and acidic residues" evidence="1">
    <location>
        <begin position="421"/>
        <end position="435"/>
    </location>
</feature>
<feature type="compositionally biased region" description="Acidic residues" evidence="1">
    <location>
        <begin position="457"/>
        <end position="467"/>
    </location>
</feature>
<dbReference type="EMBL" id="BK015356">
    <property type="protein sequence ID" value="DAE02939.1"/>
    <property type="molecule type" value="Genomic_DNA"/>
</dbReference>